<feature type="compositionally biased region" description="Basic and acidic residues" evidence="1">
    <location>
        <begin position="94"/>
        <end position="105"/>
    </location>
</feature>
<dbReference type="GeneID" id="37267183"/>
<evidence type="ECO:0000313" key="2">
    <source>
        <dbReference type="EMBL" id="PWN98288.1"/>
    </source>
</evidence>
<name>A0A316ZB89_9BASI</name>
<feature type="region of interest" description="Disordered" evidence="1">
    <location>
        <begin position="82"/>
        <end position="105"/>
    </location>
</feature>
<gene>
    <name evidence="2" type="ORF">FA09DRAFT_24032</name>
</gene>
<dbReference type="RefSeq" id="XP_025598567.1">
    <property type="nucleotide sequence ID" value="XM_025739637.1"/>
</dbReference>
<reference evidence="2 3" key="1">
    <citation type="journal article" date="2018" name="Mol. Biol. Evol.">
        <title>Broad Genomic Sampling Reveals a Smut Pathogenic Ancestry of the Fungal Clade Ustilaginomycotina.</title>
        <authorList>
            <person name="Kijpornyongpan T."/>
            <person name="Mondo S.J."/>
            <person name="Barry K."/>
            <person name="Sandor L."/>
            <person name="Lee J."/>
            <person name="Lipzen A."/>
            <person name="Pangilinan J."/>
            <person name="LaButti K."/>
            <person name="Hainaut M."/>
            <person name="Henrissat B."/>
            <person name="Grigoriev I.V."/>
            <person name="Spatafora J.W."/>
            <person name="Aime M.C."/>
        </authorList>
    </citation>
    <scope>NUCLEOTIDE SEQUENCE [LARGE SCALE GENOMIC DNA]</scope>
    <source>
        <strain evidence="2 3">MCA 4186</strain>
    </source>
</reference>
<proteinExistence type="predicted"/>
<dbReference type="EMBL" id="KZ819292">
    <property type="protein sequence ID" value="PWN98288.1"/>
    <property type="molecule type" value="Genomic_DNA"/>
</dbReference>
<evidence type="ECO:0000313" key="3">
    <source>
        <dbReference type="Proteomes" id="UP000245946"/>
    </source>
</evidence>
<sequence length="165" mass="18149">MRRCCFVGGGRRKRTAQEFRAGGRPPAAQRADQGCLPQLRRRAARPAAAARLRCLRHTLVAVALSFREAATEHEAMLMAQPAPLGRSPPARARASGEQRRTEARGRRAPNFGMRGARLASALSGRAAPRAREVWQAWRCCRRSASTASQAAAKQDVHLKMWSALR</sequence>
<dbReference type="Proteomes" id="UP000245946">
    <property type="component" value="Unassembled WGS sequence"/>
</dbReference>
<organism evidence="2 3">
    <name type="scientific">Tilletiopsis washingtonensis</name>
    <dbReference type="NCBI Taxonomy" id="58919"/>
    <lineage>
        <taxon>Eukaryota</taxon>
        <taxon>Fungi</taxon>
        <taxon>Dikarya</taxon>
        <taxon>Basidiomycota</taxon>
        <taxon>Ustilaginomycotina</taxon>
        <taxon>Exobasidiomycetes</taxon>
        <taxon>Entylomatales</taxon>
        <taxon>Entylomatales incertae sedis</taxon>
        <taxon>Tilletiopsis</taxon>
    </lineage>
</organism>
<keyword evidence="3" id="KW-1185">Reference proteome</keyword>
<accession>A0A316ZB89</accession>
<dbReference type="AlphaFoldDB" id="A0A316ZB89"/>
<protein>
    <submittedName>
        <fullName evidence="2">Uncharacterized protein</fullName>
    </submittedName>
</protein>
<evidence type="ECO:0000256" key="1">
    <source>
        <dbReference type="SAM" id="MobiDB-lite"/>
    </source>
</evidence>